<dbReference type="SUPFAM" id="SSF54909">
    <property type="entry name" value="Dimeric alpha+beta barrel"/>
    <property type="match status" value="2"/>
</dbReference>
<reference evidence="4" key="1">
    <citation type="submission" date="2016-10" db="EMBL/GenBank/DDBJ databases">
        <authorList>
            <person name="Varghese N."/>
            <person name="Submissions S."/>
        </authorList>
    </citation>
    <scope>NUCLEOTIDE SEQUENCE [LARGE SCALE GENOMIC DNA]</scope>
    <source>
        <strain evidence="4">DSM 23515</strain>
    </source>
</reference>
<dbReference type="Gene3D" id="3.30.70.100">
    <property type="match status" value="2"/>
</dbReference>
<feature type="domain" description="NIPSNAP" evidence="2">
    <location>
        <begin position="32"/>
        <end position="108"/>
    </location>
</feature>
<keyword evidence="1" id="KW-0732">Signal</keyword>
<feature type="signal peptide" evidence="1">
    <location>
        <begin position="1"/>
        <end position="26"/>
    </location>
</feature>
<sequence length="259" mass="30016">MMKYAPNFKTLLPLFLLIIAPLVNQAQEQEYYELKVYEFENHDQVEKTENYLQNALLPGLKDLGVKNIGVFKPKADSLNKLYVLIPYTSLEEFASKNKAFQNSEVFQQKDGDYISGSNDNPPYKRMSTILLKAFKDMPVMKPSAIEGPKKDRVYELRSYQSSTEALLKNKIKMFNEGGEIKLFDELDFNAVFYGEVIAGPHMPNLMYLTTFSDQESRDEHWESFGNSPVWKKMEAIPEYQGNVSKIDIHYLYPTDYSDY</sequence>
<accession>A0A1I2NC92</accession>
<evidence type="ECO:0000313" key="3">
    <source>
        <dbReference type="EMBL" id="SFG01545.1"/>
    </source>
</evidence>
<dbReference type="RefSeq" id="WP_245764385.1">
    <property type="nucleotide sequence ID" value="NZ_FOOH01000020.1"/>
</dbReference>
<organism evidence="3 4">
    <name type="scientific">Salegentibacter agarivorans</name>
    <dbReference type="NCBI Taxonomy" id="345907"/>
    <lineage>
        <taxon>Bacteria</taxon>
        <taxon>Pseudomonadati</taxon>
        <taxon>Bacteroidota</taxon>
        <taxon>Flavobacteriia</taxon>
        <taxon>Flavobacteriales</taxon>
        <taxon>Flavobacteriaceae</taxon>
        <taxon>Salegentibacter</taxon>
    </lineage>
</organism>
<name>A0A1I2NC92_9FLAO</name>
<dbReference type="Pfam" id="PF07978">
    <property type="entry name" value="NIPSNAP"/>
    <property type="match status" value="2"/>
</dbReference>
<keyword evidence="4" id="KW-1185">Reference proteome</keyword>
<gene>
    <name evidence="3" type="ORF">SAMN04488033_12045</name>
</gene>
<protein>
    <submittedName>
        <fullName evidence="3">NIPSNAP protein</fullName>
    </submittedName>
</protein>
<evidence type="ECO:0000256" key="1">
    <source>
        <dbReference type="SAM" id="SignalP"/>
    </source>
</evidence>
<dbReference type="InterPro" id="IPR012577">
    <property type="entry name" value="NIPSNAP"/>
</dbReference>
<evidence type="ECO:0000313" key="4">
    <source>
        <dbReference type="Proteomes" id="UP000199116"/>
    </source>
</evidence>
<feature type="domain" description="NIPSNAP" evidence="2">
    <location>
        <begin position="154"/>
        <end position="257"/>
    </location>
</feature>
<dbReference type="InterPro" id="IPR011008">
    <property type="entry name" value="Dimeric_a/b-barrel"/>
</dbReference>
<feature type="chain" id="PRO_5011543673" evidence="1">
    <location>
        <begin position="27"/>
        <end position="259"/>
    </location>
</feature>
<dbReference type="EMBL" id="FOOH01000020">
    <property type="protein sequence ID" value="SFG01545.1"/>
    <property type="molecule type" value="Genomic_DNA"/>
</dbReference>
<dbReference type="AlphaFoldDB" id="A0A1I2NC92"/>
<evidence type="ECO:0000259" key="2">
    <source>
        <dbReference type="Pfam" id="PF07978"/>
    </source>
</evidence>
<dbReference type="Proteomes" id="UP000199116">
    <property type="component" value="Unassembled WGS sequence"/>
</dbReference>
<proteinExistence type="predicted"/>